<dbReference type="SUPFAM" id="SSF52540">
    <property type="entry name" value="P-loop containing nucleoside triphosphate hydrolases"/>
    <property type="match status" value="1"/>
</dbReference>
<dbReference type="InterPro" id="IPR039421">
    <property type="entry name" value="Type_1_exporter"/>
</dbReference>
<dbReference type="CDD" id="cd18547">
    <property type="entry name" value="ABC_6TM_Tm288_like"/>
    <property type="match status" value="1"/>
</dbReference>
<dbReference type="InterPro" id="IPR003439">
    <property type="entry name" value="ABC_transporter-like_ATP-bd"/>
</dbReference>
<keyword evidence="3" id="KW-1003">Cell membrane</keyword>
<feature type="transmembrane region" description="Helical" evidence="9">
    <location>
        <begin position="175"/>
        <end position="192"/>
    </location>
</feature>
<evidence type="ECO:0000259" key="11">
    <source>
        <dbReference type="PROSITE" id="PS50929"/>
    </source>
</evidence>
<feature type="transmembrane region" description="Helical" evidence="9">
    <location>
        <begin position="67"/>
        <end position="86"/>
    </location>
</feature>
<dbReference type="InterPro" id="IPR003593">
    <property type="entry name" value="AAA+_ATPase"/>
</dbReference>
<evidence type="ECO:0000256" key="4">
    <source>
        <dbReference type="ARBA" id="ARBA00022692"/>
    </source>
</evidence>
<dbReference type="PROSITE" id="PS50929">
    <property type="entry name" value="ABC_TM1F"/>
    <property type="match status" value="1"/>
</dbReference>
<feature type="transmembrane region" description="Helical" evidence="9">
    <location>
        <begin position="149"/>
        <end position="169"/>
    </location>
</feature>
<dbReference type="GO" id="GO:0005524">
    <property type="term" value="F:ATP binding"/>
    <property type="evidence" value="ECO:0007669"/>
    <property type="project" value="UniProtKB-KW"/>
</dbReference>
<keyword evidence="7 9" id="KW-1133">Transmembrane helix</keyword>
<dbReference type="Pfam" id="PF00664">
    <property type="entry name" value="ABC_membrane"/>
    <property type="match status" value="1"/>
</dbReference>
<comment type="subcellular location">
    <subcellularLocation>
        <location evidence="1">Cell membrane</location>
        <topology evidence="1">Multi-pass membrane protein</topology>
    </subcellularLocation>
</comment>
<organism evidence="12 13">
    <name type="scientific">Isobaculum melis</name>
    <dbReference type="NCBI Taxonomy" id="142588"/>
    <lineage>
        <taxon>Bacteria</taxon>
        <taxon>Bacillati</taxon>
        <taxon>Bacillota</taxon>
        <taxon>Bacilli</taxon>
        <taxon>Lactobacillales</taxon>
        <taxon>Carnobacteriaceae</taxon>
        <taxon>Isobaculum</taxon>
    </lineage>
</organism>
<dbReference type="RefSeq" id="WP_092649721.1">
    <property type="nucleotide sequence ID" value="NZ_FOHA01000002.1"/>
</dbReference>
<keyword evidence="8 9" id="KW-0472">Membrane</keyword>
<dbReference type="Pfam" id="PF00005">
    <property type="entry name" value="ABC_tran"/>
    <property type="match status" value="1"/>
</dbReference>
<dbReference type="InterPro" id="IPR017871">
    <property type="entry name" value="ABC_transporter-like_CS"/>
</dbReference>
<feature type="transmembrane region" description="Helical" evidence="9">
    <location>
        <begin position="246"/>
        <end position="269"/>
    </location>
</feature>
<reference evidence="12 13" key="1">
    <citation type="submission" date="2016-10" db="EMBL/GenBank/DDBJ databases">
        <authorList>
            <person name="de Groot N.N."/>
        </authorList>
    </citation>
    <scope>NUCLEOTIDE SEQUENCE [LARGE SCALE GENOMIC DNA]</scope>
    <source>
        <strain evidence="12 13">DSM 13760</strain>
    </source>
</reference>
<dbReference type="GO" id="GO:0005886">
    <property type="term" value="C:plasma membrane"/>
    <property type="evidence" value="ECO:0007669"/>
    <property type="project" value="UniProtKB-SubCell"/>
</dbReference>
<protein>
    <submittedName>
        <fullName evidence="12">ATP-binding cassette, subfamily B, multidrug efflux pump</fullName>
    </submittedName>
</protein>
<dbReference type="GO" id="GO:0016887">
    <property type="term" value="F:ATP hydrolysis activity"/>
    <property type="evidence" value="ECO:0007669"/>
    <property type="project" value="InterPro"/>
</dbReference>
<name>A0A1H9QF36_9LACT</name>
<keyword evidence="4 9" id="KW-0812">Transmembrane</keyword>
<feature type="transmembrane region" description="Helical" evidence="9">
    <location>
        <begin position="21"/>
        <end position="47"/>
    </location>
</feature>
<dbReference type="PROSITE" id="PS50893">
    <property type="entry name" value="ABC_TRANSPORTER_2"/>
    <property type="match status" value="1"/>
</dbReference>
<keyword evidence="2" id="KW-0813">Transport</keyword>
<dbReference type="Gene3D" id="1.20.1560.10">
    <property type="entry name" value="ABC transporter type 1, transmembrane domain"/>
    <property type="match status" value="1"/>
</dbReference>
<evidence type="ECO:0000256" key="8">
    <source>
        <dbReference type="ARBA" id="ARBA00023136"/>
    </source>
</evidence>
<feature type="domain" description="ABC transmembrane type-1" evidence="11">
    <location>
        <begin position="22"/>
        <end position="316"/>
    </location>
</feature>
<proteinExistence type="predicted"/>
<dbReference type="CDD" id="cd03254">
    <property type="entry name" value="ABCC_Glucan_exporter_like"/>
    <property type="match status" value="1"/>
</dbReference>
<keyword evidence="6 12" id="KW-0067">ATP-binding</keyword>
<evidence type="ECO:0000256" key="6">
    <source>
        <dbReference type="ARBA" id="ARBA00022840"/>
    </source>
</evidence>
<dbReference type="PANTHER" id="PTHR43394:SF1">
    <property type="entry name" value="ATP-BINDING CASSETTE SUB-FAMILY B MEMBER 10, MITOCHONDRIAL"/>
    <property type="match status" value="1"/>
</dbReference>
<dbReference type="InterPro" id="IPR027417">
    <property type="entry name" value="P-loop_NTPase"/>
</dbReference>
<accession>A0A1H9QF36</accession>
<evidence type="ECO:0000256" key="1">
    <source>
        <dbReference type="ARBA" id="ARBA00004651"/>
    </source>
</evidence>
<evidence type="ECO:0000259" key="10">
    <source>
        <dbReference type="PROSITE" id="PS50893"/>
    </source>
</evidence>
<dbReference type="AlphaFoldDB" id="A0A1H9QF36"/>
<dbReference type="FunFam" id="1.20.1560.10:FF:000011">
    <property type="entry name" value="Multidrug ABC transporter ATP-binding protein"/>
    <property type="match status" value="1"/>
</dbReference>
<keyword evidence="5" id="KW-0547">Nucleotide-binding</keyword>
<dbReference type="EMBL" id="FOHA01000002">
    <property type="protein sequence ID" value="SER58479.1"/>
    <property type="molecule type" value="Genomic_DNA"/>
</dbReference>
<evidence type="ECO:0000256" key="2">
    <source>
        <dbReference type="ARBA" id="ARBA00022448"/>
    </source>
</evidence>
<dbReference type="InterPro" id="IPR036640">
    <property type="entry name" value="ABC1_TM_sf"/>
</dbReference>
<evidence type="ECO:0000256" key="5">
    <source>
        <dbReference type="ARBA" id="ARBA00022741"/>
    </source>
</evidence>
<dbReference type="OrthoDB" id="9770415at2"/>
<evidence type="ECO:0000256" key="9">
    <source>
        <dbReference type="SAM" id="Phobius"/>
    </source>
</evidence>
<dbReference type="Gene3D" id="3.40.50.300">
    <property type="entry name" value="P-loop containing nucleotide triphosphate hydrolases"/>
    <property type="match status" value="1"/>
</dbReference>
<dbReference type="PROSITE" id="PS00211">
    <property type="entry name" value="ABC_TRANSPORTER_1"/>
    <property type="match status" value="1"/>
</dbReference>
<evidence type="ECO:0000256" key="3">
    <source>
        <dbReference type="ARBA" id="ARBA00022475"/>
    </source>
</evidence>
<evidence type="ECO:0000313" key="13">
    <source>
        <dbReference type="Proteomes" id="UP000198948"/>
    </source>
</evidence>
<dbReference type="FunFam" id="3.40.50.300:FF:000287">
    <property type="entry name" value="Multidrug ABC transporter ATP-binding protein"/>
    <property type="match status" value="1"/>
</dbReference>
<dbReference type="Proteomes" id="UP000198948">
    <property type="component" value="Unassembled WGS sequence"/>
</dbReference>
<dbReference type="SMART" id="SM00382">
    <property type="entry name" value="AAA"/>
    <property type="match status" value="1"/>
</dbReference>
<dbReference type="InterPro" id="IPR011527">
    <property type="entry name" value="ABC1_TM_dom"/>
</dbReference>
<sequence>MKGFGQIKRLARFVKPYQAGFILSMVLTFISVLANALSPFIMGFAITRITENSIDIMKKVPGAKMDFPYIGKIIVITLIVAAVYQLTQYLSMYVMTEVVQNTMFDLRKTLEEKINRLPVSYFDRNQQGNILGRVTNDVDAISVAMQQGLIQIVTAVLGITFAVVMMLVISPMLTAIAIFIIPGSILMSKFLVKKSQDSFAGMQNALGDLNGNVQESYSGFSVIKLYGKEADTVRDFKKINHRLSRFGFRAAFISGLMMPLVGLVTYVAYGGVAVLGCYLAIQGILTIGQLQAFSQYIWQINQPVSQMTQISGMLQSAMASATRVFEILDEAEEVPDLVELPLPENIEGHVSFEHVRFGYNEEKPLIKDLSFEVKSGQTVAIVGPTGAGKTTLINLLMRFYDIDGGAIKIDGISTKDMKRSDVRSLFGMVLQDAWLYHDTVSENIRFGKLDATEYEVVDAAKTANVHHFIRTLPDGYEMKLNQEASNISLGQKQLLTIARAVISDPKILILDEATSSVDTRLEALIQKAMKRVMEGRTSFVIAHRLSTIRDADLILVMNQGEIIEQGTHDSLLADGGFYEKLYKSQFSEEVE</sequence>
<gene>
    <name evidence="12" type="ORF">SAMN04488559_10211</name>
</gene>
<dbReference type="PANTHER" id="PTHR43394">
    <property type="entry name" value="ATP-DEPENDENT PERMEASE MDL1, MITOCHONDRIAL"/>
    <property type="match status" value="1"/>
</dbReference>
<evidence type="ECO:0000256" key="7">
    <source>
        <dbReference type="ARBA" id="ARBA00022989"/>
    </source>
</evidence>
<evidence type="ECO:0000313" key="12">
    <source>
        <dbReference type="EMBL" id="SER58479.1"/>
    </source>
</evidence>
<keyword evidence="13" id="KW-1185">Reference proteome</keyword>
<dbReference type="GO" id="GO:0015421">
    <property type="term" value="F:ABC-type oligopeptide transporter activity"/>
    <property type="evidence" value="ECO:0007669"/>
    <property type="project" value="TreeGrafter"/>
</dbReference>
<dbReference type="SUPFAM" id="SSF90123">
    <property type="entry name" value="ABC transporter transmembrane region"/>
    <property type="match status" value="1"/>
</dbReference>
<feature type="domain" description="ABC transporter" evidence="10">
    <location>
        <begin position="350"/>
        <end position="584"/>
    </location>
</feature>
<dbReference type="STRING" id="142588.SAMN04488559_10211"/>